<protein>
    <submittedName>
        <fullName evidence="3">14170_t:CDS:1</fullName>
    </submittedName>
</protein>
<keyword evidence="4" id="KW-1185">Reference proteome</keyword>
<name>A0A9N9PHM9_9GLOM</name>
<accession>A0A9N9PHM9</accession>
<dbReference type="Pfam" id="PF07282">
    <property type="entry name" value="Cas12f1-like_TNB"/>
    <property type="match status" value="1"/>
</dbReference>
<dbReference type="EMBL" id="CAJVQA010045396">
    <property type="protein sequence ID" value="CAG8817371.1"/>
    <property type="molecule type" value="Genomic_DNA"/>
</dbReference>
<reference evidence="3" key="1">
    <citation type="submission" date="2021-06" db="EMBL/GenBank/DDBJ databases">
        <authorList>
            <person name="Kallberg Y."/>
            <person name="Tangrot J."/>
            <person name="Rosling A."/>
        </authorList>
    </citation>
    <scope>NUCLEOTIDE SEQUENCE</scope>
    <source>
        <strain evidence="3">FL966</strain>
    </source>
</reference>
<keyword evidence="1" id="KW-0238">DNA-binding</keyword>
<comment type="caution">
    <text evidence="3">The sequence shown here is derived from an EMBL/GenBank/DDBJ whole genome shotgun (WGS) entry which is preliminary data.</text>
</comment>
<evidence type="ECO:0000259" key="2">
    <source>
        <dbReference type="Pfam" id="PF07282"/>
    </source>
</evidence>
<dbReference type="GO" id="GO:0003677">
    <property type="term" value="F:DNA binding"/>
    <property type="evidence" value="ECO:0007669"/>
    <property type="project" value="UniProtKB-KW"/>
</dbReference>
<sequence>MSKYPDKRLIICTKEYTSKTCKQCRYVKNNLGEDKKFKCNKCGLIVDREANRARNILLKLLSQ</sequence>
<feature type="non-terminal residue" evidence="3">
    <location>
        <position position="63"/>
    </location>
</feature>
<dbReference type="OrthoDB" id="2448688at2759"/>
<evidence type="ECO:0000313" key="3">
    <source>
        <dbReference type="EMBL" id="CAG8817371.1"/>
    </source>
</evidence>
<dbReference type="AlphaFoldDB" id="A0A9N9PHM9"/>
<evidence type="ECO:0000313" key="4">
    <source>
        <dbReference type="Proteomes" id="UP000789759"/>
    </source>
</evidence>
<dbReference type="Proteomes" id="UP000789759">
    <property type="component" value="Unassembled WGS sequence"/>
</dbReference>
<proteinExistence type="predicted"/>
<gene>
    <name evidence="3" type="ORF">CPELLU_LOCUS19341</name>
</gene>
<organism evidence="3 4">
    <name type="scientific">Cetraspora pellucida</name>
    <dbReference type="NCBI Taxonomy" id="1433469"/>
    <lineage>
        <taxon>Eukaryota</taxon>
        <taxon>Fungi</taxon>
        <taxon>Fungi incertae sedis</taxon>
        <taxon>Mucoromycota</taxon>
        <taxon>Glomeromycotina</taxon>
        <taxon>Glomeromycetes</taxon>
        <taxon>Diversisporales</taxon>
        <taxon>Gigasporaceae</taxon>
        <taxon>Cetraspora</taxon>
    </lineage>
</organism>
<dbReference type="InterPro" id="IPR010095">
    <property type="entry name" value="Cas12f1-like_TNB"/>
</dbReference>
<evidence type="ECO:0000256" key="1">
    <source>
        <dbReference type="ARBA" id="ARBA00023125"/>
    </source>
</evidence>
<feature type="domain" description="Cas12f1-like TNB" evidence="2">
    <location>
        <begin position="7"/>
        <end position="56"/>
    </location>
</feature>